<dbReference type="HOGENOM" id="CLU_1749497_0_0_1"/>
<dbReference type="AlphaFoldDB" id="A0A010QW07"/>
<gene>
    <name evidence="2" type="ORF">CFIO01_12689</name>
</gene>
<protein>
    <submittedName>
        <fullName evidence="2">Uncharacterized protein</fullName>
    </submittedName>
</protein>
<feature type="region of interest" description="Disordered" evidence="1">
    <location>
        <begin position="53"/>
        <end position="72"/>
    </location>
</feature>
<feature type="compositionally biased region" description="Basic and acidic residues" evidence="1">
    <location>
        <begin position="125"/>
        <end position="139"/>
    </location>
</feature>
<evidence type="ECO:0000256" key="1">
    <source>
        <dbReference type="SAM" id="MobiDB-lite"/>
    </source>
</evidence>
<name>A0A010QW07_9PEZI</name>
<evidence type="ECO:0000313" key="3">
    <source>
        <dbReference type="Proteomes" id="UP000020467"/>
    </source>
</evidence>
<dbReference type="EMBL" id="JARH01000178">
    <property type="protein sequence ID" value="EXF84362.1"/>
    <property type="molecule type" value="Genomic_DNA"/>
</dbReference>
<feature type="region of interest" description="Disordered" evidence="1">
    <location>
        <begin position="1"/>
        <end position="48"/>
    </location>
</feature>
<sequence length="149" mass="15972">MSTLTRRGGFDREEALRLSDGGVDWTESGPGRKNGESGPPNGEGVCQEDFRYDGVASPTVHNREGPAGSLGKLGAVDSHELAQMTADVGKPTEIRLYPTGIVLSFSRLPILPVQLVSAGLFVETSDSRRDPLQSQKMDEQTSQQEEVAG</sequence>
<accession>A0A010QW07</accession>
<comment type="caution">
    <text evidence="2">The sequence shown here is derived from an EMBL/GenBank/DDBJ whole genome shotgun (WGS) entry which is preliminary data.</text>
</comment>
<feature type="compositionally biased region" description="Basic and acidic residues" evidence="1">
    <location>
        <begin position="8"/>
        <end position="17"/>
    </location>
</feature>
<proteinExistence type="predicted"/>
<feature type="compositionally biased region" description="Polar residues" evidence="1">
    <location>
        <begin position="140"/>
        <end position="149"/>
    </location>
</feature>
<reference evidence="2 3" key="1">
    <citation type="submission" date="2014-02" db="EMBL/GenBank/DDBJ databases">
        <title>The genome sequence of Colletotrichum fioriniae PJ7.</title>
        <authorList>
            <person name="Baroncelli R."/>
            <person name="Thon M.R."/>
        </authorList>
    </citation>
    <scope>NUCLEOTIDE SEQUENCE [LARGE SCALE GENOMIC DNA]</scope>
    <source>
        <strain evidence="2 3">PJ7</strain>
    </source>
</reference>
<evidence type="ECO:0000313" key="2">
    <source>
        <dbReference type="EMBL" id="EXF84362.1"/>
    </source>
</evidence>
<dbReference type="Proteomes" id="UP000020467">
    <property type="component" value="Unassembled WGS sequence"/>
</dbReference>
<keyword evidence="3" id="KW-1185">Reference proteome</keyword>
<feature type="region of interest" description="Disordered" evidence="1">
    <location>
        <begin position="124"/>
        <end position="149"/>
    </location>
</feature>
<organism evidence="2 3">
    <name type="scientific">Colletotrichum fioriniae PJ7</name>
    <dbReference type="NCBI Taxonomy" id="1445577"/>
    <lineage>
        <taxon>Eukaryota</taxon>
        <taxon>Fungi</taxon>
        <taxon>Dikarya</taxon>
        <taxon>Ascomycota</taxon>
        <taxon>Pezizomycotina</taxon>
        <taxon>Sordariomycetes</taxon>
        <taxon>Hypocreomycetidae</taxon>
        <taxon>Glomerellales</taxon>
        <taxon>Glomerellaceae</taxon>
        <taxon>Colletotrichum</taxon>
        <taxon>Colletotrichum acutatum species complex</taxon>
    </lineage>
</organism>
<dbReference type="KEGG" id="cfj:CFIO01_12689"/>